<dbReference type="AlphaFoldDB" id="A0A1G1ZW14"/>
<organism evidence="1 2">
    <name type="scientific">Candidatus Harrisonbacteria bacterium RIFOXYD1_FULL_40_9</name>
    <dbReference type="NCBI Taxonomy" id="1798412"/>
    <lineage>
        <taxon>Bacteria</taxon>
        <taxon>Candidatus Harrisoniibacteriota</taxon>
    </lineage>
</organism>
<protein>
    <submittedName>
        <fullName evidence="1">Uncharacterized protein</fullName>
    </submittedName>
</protein>
<gene>
    <name evidence="1" type="ORF">A2586_01835</name>
</gene>
<comment type="caution">
    <text evidence="1">The sequence shown here is derived from an EMBL/GenBank/DDBJ whole genome shotgun (WGS) entry which is preliminary data.</text>
</comment>
<sequence>MPGNIAIEIHSHTRSLPRKRIIFIPRYVTPHDIILLIDELLEEDEWRKILSTEHSFEDVNEMLIIFTNRLLGALKKHRNSVILEIEDRGQSKQKTIHIPGNFTYAYVLRIVRLIFPRYKHVRGVFTNNGYIELTSE</sequence>
<dbReference type="EMBL" id="MHJO01000025">
    <property type="protein sequence ID" value="OGY68908.1"/>
    <property type="molecule type" value="Genomic_DNA"/>
</dbReference>
<evidence type="ECO:0000313" key="1">
    <source>
        <dbReference type="EMBL" id="OGY68908.1"/>
    </source>
</evidence>
<reference evidence="1 2" key="1">
    <citation type="journal article" date="2016" name="Nat. Commun.">
        <title>Thousands of microbial genomes shed light on interconnected biogeochemical processes in an aquifer system.</title>
        <authorList>
            <person name="Anantharaman K."/>
            <person name="Brown C.T."/>
            <person name="Hug L.A."/>
            <person name="Sharon I."/>
            <person name="Castelle C.J."/>
            <person name="Probst A.J."/>
            <person name="Thomas B.C."/>
            <person name="Singh A."/>
            <person name="Wilkins M.J."/>
            <person name="Karaoz U."/>
            <person name="Brodie E.L."/>
            <person name="Williams K.H."/>
            <person name="Hubbard S.S."/>
            <person name="Banfield J.F."/>
        </authorList>
    </citation>
    <scope>NUCLEOTIDE SEQUENCE [LARGE SCALE GENOMIC DNA]</scope>
</reference>
<proteinExistence type="predicted"/>
<evidence type="ECO:0000313" key="2">
    <source>
        <dbReference type="Proteomes" id="UP000176611"/>
    </source>
</evidence>
<name>A0A1G1ZW14_9BACT</name>
<accession>A0A1G1ZW14</accession>
<dbReference type="Proteomes" id="UP000176611">
    <property type="component" value="Unassembled WGS sequence"/>
</dbReference>